<dbReference type="SUPFAM" id="SSF51206">
    <property type="entry name" value="cAMP-binding domain-like"/>
    <property type="match status" value="1"/>
</dbReference>
<comment type="caution">
    <text evidence="6">The sequence shown here is derived from an EMBL/GenBank/DDBJ whole genome shotgun (WGS) entry which is preliminary data.</text>
</comment>
<dbReference type="PROSITE" id="PS50042">
    <property type="entry name" value="CNMP_BINDING_3"/>
    <property type="match status" value="1"/>
</dbReference>
<dbReference type="CDD" id="cd00038">
    <property type="entry name" value="CAP_ED"/>
    <property type="match status" value="1"/>
</dbReference>
<dbReference type="InterPro" id="IPR050397">
    <property type="entry name" value="Env_Response_Regulators"/>
</dbReference>
<dbReference type="Pfam" id="PF13545">
    <property type="entry name" value="HTH_Crp_2"/>
    <property type="match status" value="1"/>
</dbReference>
<dbReference type="SMART" id="SM00100">
    <property type="entry name" value="cNMP"/>
    <property type="match status" value="1"/>
</dbReference>
<accession>A0ABX1WLI0</accession>
<feature type="domain" description="Cyclic nucleotide-binding" evidence="4">
    <location>
        <begin position="1"/>
        <end position="116"/>
    </location>
</feature>
<dbReference type="PANTHER" id="PTHR24567:SF28">
    <property type="entry name" value="LISTERIOLYSIN REGULATORY PROTEIN"/>
    <property type="match status" value="1"/>
</dbReference>
<name>A0ABX1WLI0_9FLAO</name>
<dbReference type="InterPro" id="IPR000595">
    <property type="entry name" value="cNMP-bd_dom"/>
</dbReference>
<dbReference type="PANTHER" id="PTHR24567">
    <property type="entry name" value="CRP FAMILY TRANSCRIPTIONAL REGULATORY PROTEIN"/>
    <property type="match status" value="1"/>
</dbReference>
<dbReference type="InterPro" id="IPR014710">
    <property type="entry name" value="RmlC-like_jellyroll"/>
</dbReference>
<dbReference type="PRINTS" id="PR00034">
    <property type="entry name" value="HTHCRP"/>
</dbReference>
<reference evidence="6 7" key="1">
    <citation type="submission" date="2020-05" db="EMBL/GenBank/DDBJ databases">
        <title>Tigecycline resistant gene in Empedobacter stercoris.</title>
        <authorList>
            <person name="Chen Y."/>
            <person name="Cheng Y."/>
            <person name="Zhou K."/>
        </authorList>
    </citation>
    <scope>NUCLEOTIDE SEQUENCE [LARGE SCALE GENOMIC DNA]</scope>
    <source>
        <strain evidence="6 7">ES202</strain>
    </source>
</reference>
<dbReference type="PROSITE" id="PS51063">
    <property type="entry name" value="HTH_CRP_2"/>
    <property type="match status" value="1"/>
</dbReference>
<protein>
    <submittedName>
        <fullName evidence="6">Crp/Fnr family transcriptional regulator</fullName>
    </submittedName>
</protein>
<dbReference type="SMART" id="SM00419">
    <property type="entry name" value="HTH_CRP"/>
    <property type="match status" value="1"/>
</dbReference>
<proteinExistence type="predicted"/>
<dbReference type="Gene3D" id="2.60.120.10">
    <property type="entry name" value="Jelly Rolls"/>
    <property type="match status" value="1"/>
</dbReference>
<evidence type="ECO:0000313" key="6">
    <source>
        <dbReference type="EMBL" id="NOJ75492.1"/>
    </source>
</evidence>
<dbReference type="InterPro" id="IPR012318">
    <property type="entry name" value="HTH_CRP"/>
</dbReference>
<evidence type="ECO:0000256" key="3">
    <source>
        <dbReference type="ARBA" id="ARBA00023163"/>
    </source>
</evidence>
<gene>
    <name evidence="6" type="ORF">HMH06_06540</name>
</gene>
<dbReference type="Proteomes" id="UP000580344">
    <property type="component" value="Unassembled WGS sequence"/>
</dbReference>
<dbReference type="RefSeq" id="WP_171622807.1">
    <property type="nucleotide sequence ID" value="NZ_CBCRZD010000004.1"/>
</dbReference>
<dbReference type="EMBL" id="JABFOQ010000011">
    <property type="protein sequence ID" value="NOJ75492.1"/>
    <property type="molecule type" value="Genomic_DNA"/>
</dbReference>
<organism evidence="6 7">
    <name type="scientific">Empedobacter stercoris</name>
    <dbReference type="NCBI Taxonomy" id="1628248"/>
    <lineage>
        <taxon>Bacteria</taxon>
        <taxon>Pseudomonadati</taxon>
        <taxon>Bacteroidota</taxon>
        <taxon>Flavobacteriia</taxon>
        <taxon>Flavobacteriales</taxon>
        <taxon>Weeksellaceae</taxon>
        <taxon>Empedobacter</taxon>
    </lineage>
</organism>
<keyword evidence="3" id="KW-0804">Transcription</keyword>
<keyword evidence="2" id="KW-0238">DNA-binding</keyword>
<keyword evidence="7" id="KW-1185">Reference proteome</keyword>
<keyword evidence="1" id="KW-0805">Transcription regulation</keyword>
<dbReference type="InterPro" id="IPR018490">
    <property type="entry name" value="cNMP-bd_dom_sf"/>
</dbReference>
<evidence type="ECO:0000256" key="1">
    <source>
        <dbReference type="ARBA" id="ARBA00023015"/>
    </source>
</evidence>
<feature type="domain" description="HTH crp-type" evidence="5">
    <location>
        <begin position="130"/>
        <end position="200"/>
    </location>
</feature>
<evidence type="ECO:0000256" key="2">
    <source>
        <dbReference type="ARBA" id="ARBA00023125"/>
    </source>
</evidence>
<dbReference type="InterPro" id="IPR036390">
    <property type="entry name" value="WH_DNA-bd_sf"/>
</dbReference>
<sequence length="200" mass="23062">MINQDLLIQFGGEIRDLRKSEIIFEIGHFPSYYYQVLEGKVKMNNFSDEGKEFIQNIFTKNQSFGEPPLFVDEPYPANAIAVTKGKIIQIAKDSFYELLQSHPEVSLAVNKSLARRLYYKSVMAPEISSQSPERRLIKLLDYLRSHNQNTDTEYLIDLSRQQLGDLTGLRVETVIRTIKHLEKKGQLKIRDGKVILIAKD</sequence>
<evidence type="ECO:0000259" key="4">
    <source>
        <dbReference type="PROSITE" id="PS50042"/>
    </source>
</evidence>
<dbReference type="SUPFAM" id="SSF46785">
    <property type="entry name" value="Winged helix' DNA-binding domain"/>
    <property type="match status" value="1"/>
</dbReference>
<evidence type="ECO:0000313" key="7">
    <source>
        <dbReference type="Proteomes" id="UP000580344"/>
    </source>
</evidence>
<evidence type="ECO:0000259" key="5">
    <source>
        <dbReference type="PROSITE" id="PS51063"/>
    </source>
</evidence>
<dbReference type="Pfam" id="PF00027">
    <property type="entry name" value="cNMP_binding"/>
    <property type="match status" value="1"/>
</dbReference>